<keyword evidence="1" id="KW-0596">Phosphopantetheine</keyword>
<dbReference type="InterPro" id="IPR050091">
    <property type="entry name" value="PKS_NRPS_Biosynth_Enz"/>
</dbReference>
<evidence type="ECO:0000256" key="4">
    <source>
        <dbReference type="ARBA" id="ARBA00022857"/>
    </source>
</evidence>
<evidence type="ECO:0000256" key="1">
    <source>
        <dbReference type="ARBA" id="ARBA00022450"/>
    </source>
</evidence>
<protein>
    <submittedName>
        <fullName evidence="11">Phthiocerol synthesis polyketide synthase type I PpsA-like</fullName>
    </submittedName>
</protein>
<dbReference type="InterPro" id="IPR014031">
    <property type="entry name" value="Ketoacyl_synth_C"/>
</dbReference>
<keyword evidence="8" id="KW-0511">Multifunctional enzyme</keyword>
<dbReference type="PANTHER" id="PTHR43775:SF7">
    <property type="entry name" value="FATTY ACID SYNTHASE"/>
    <property type="match status" value="1"/>
</dbReference>
<dbReference type="GeneID" id="118477585"/>
<keyword evidence="2" id="KW-0444">Lipid biosynthesis</keyword>
<evidence type="ECO:0000256" key="7">
    <source>
        <dbReference type="ARBA" id="ARBA00023160"/>
    </source>
</evidence>
<dbReference type="SUPFAM" id="SSF53901">
    <property type="entry name" value="Thiolase-like"/>
    <property type="match status" value="1"/>
</dbReference>
<proteinExistence type="predicted"/>
<evidence type="ECO:0000256" key="8">
    <source>
        <dbReference type="ARBA" id="ARBA00023268"/>
    </source>
</evidence>
<keyword evidence="3" id="KW-0276">Fatty acid metabolism</keyword>
<dbReference type="Gene3D" id="3.40.47.10">
    <property type="match status" value="1"/>
</dbReference>
<keyword evidence="6" id="KW-0443">Lipid metabolism</keyword>
<name>A0ABM1VSE7_APLCA</name>
<dbReference type="Proteomes" id="UP000694888">
    <property type="component" value="Unplaced"/>
</dbReference>
<keyword evidence="10" id="KW-1185">Reference proteome</keyword>
<dbReference type="PANTHER" id="PTHR43775">
    <property type="entry name" value="FATTY ACID SYNTHASE"/>
    <property type="match status" value="1"/>
</dbReference>
<evidence type="ECO:0000313" key="10">
    <source>
        <dbReference type="Proteomes" id="UP000694888"/>
    </source>
</evidence>
<accession>A0ABM1VSE7</accession>
<dbReference type="InterPro" id="IPR032821">
    <property type="entry name" value="PKS_assoc"/>
</dbReference>
<evidence type="ECO:0000256" key="6">
    <source>
        <dbReference type="ARBA" id="ARBA00023098"/>
    </source>
</evidence>
<sequence>MVGSVKTNIGHAEATAGFNAVVKCIFGIEEGLLPANLNFERPNPEIPGLLDGRLKVVTEMTPWSGQVCGISGFGIGGTNSHCVLK</sequence>
<evidence type="ECO:0000256" key="5">
    <source>
        <dbReference type="ARBA" id="ARBA00023002"/>
    </source>
</evidence>
<dbReference type="Pfam" id="PF02801">
    <property type="entry name" value="Ketoacyl-synt_C"/>
    <property type="match status" value="1"/>
</dbReference>
<dbReference type="Pfam" id="PF16197">
    <property type="entry name" value="KAsynt_C_assoc"/>
    <property type="match status" value="1"/>
</dbReference>
<evidence type="ECO:0000256" key="3">
    <source>
        <dbReference type="ARBA" id="ARBA00022832"/>
    </source>
</evidence>
<feature type="domain" description="Ketosynthase family 3 (KS3)" evidence="9">
    <location>
        <begin position="1"/>
        <end position="85"/>
    </location>
</feature>
<dbReference type="InterPro" id="IPR020841">
    <property type="entry name" value="PKS_Beta-ketoAc_synthase_dom"/>
</dbReference>
<dbReference type="PROSITE" id="PS52004">
    <property type="entry name" value="KS3_2"/>
    <property type="match status" value="1"/>
</dbReference>
<gene>
    <name evidence="11" type="primary">LOC118477585</name>
</gene>
<reference evidence="11" key="1">
    <citation type="submission" date="2025-08" db="UniProtKB">
        <authorList>
            <consortium name="RefSeq"/>
        </authorList>
    </citation>
    <scope>IDENTIFICATION</scope>
</reference>
<keyword evidence="7" id="KW-0275">Fatty acid biosynthesis</keyword>
<dbReference type="InterPro" id="IPR016039">
    <property type="entry name" value="Thiolase-like"/>
</dbReference>
<organism evidence="10 11">
    <name type="scientific">Aplysia californica</name>
    <name type="common">California sea hare</name>
    <dbReference type="NCBI Taxonomy" id="6500"/>
    <lineage>
        <taxon>Eukaryota</taxon>
        <taxon>Metazoa</taxon>
        <taxon>Spiralia</taxon>
        <taxon>Lophotrochozoa</taxon>
        <taxon>Mollusca</taxon>
        <taxon>Gastropoda</taxon>
        <taxon>Heterobranchia</taxon>
        <taxon>Euthyneura</taxon>
        <taxon>Tectipleura</taxon>
        <taxon>Aplysiida</taxon>
        <taxon>Aplysioidea</taxon>
        <taxon>Aplysiidae</taxon>
        <taxon>Aplysia</taxon>
    </lineage>
</organism>
<evidence type="ECO:0000256" key="2">
    <source>
        <dbReference type="ARBA" id="ARBA00022516"/>
    </source>
</evidence>
<evidence type="ECO:0000259" key="9">
    <source>
        <dbReference type="PROSITE" id="PS52004"/>
    </source>
</evidence>
<keyword evidence="5" id="KW-0560">Oxidoreductase</keyword>
<keyword evidence="4" id="KW-0521">NADP</keyword>
<dbReference type="RefSeq" id="XP_035825339.1">
    <property type="nucleotide sequence ID" value="XM_035969446.1"/>
</dbReference>
<evidence type="ECO:0000313" key="11">
    <source>
        <dbReference type="RefSeq" id="XP_035825339.1"/>
    </source>
</evidence>